<keyword evidence="4 6" id="KW-0326">Glycosidase</keyword>
<dbReference type="Pfam" id="PF00150">
    <property type="entry name" value="Cellulase"/>
    <property type="match status" value="2"/>
</dbReference>
<dbReference type="EMBL" id="JBHMDO010000031">
    <property type="protein sequence ID" value="MFB9327970.1"/>
    <property type="molecule type" value="Genomic_DNA"/>
</dbReference>
<feature type="domain" description="Glycoside hydrolase family 5" evidence="7">
    <location>
        <begin position="35"/>
        <end position="196"/>
    </location>
</feature>
<gene>
    <name evidence="9" type="ORF">ACFFSY_18750</name>
</gene>
<dbReference type="SUPFAM" id="SSF51445">
    <property type="entry name" value="(Trans)glycosidases"/>
    <property type="match status" value="1"/>
</dbReference>
<evidence type="ECO:0000256" key="4">
    <source>
        <dbReference type="ARBA" id="ARBA00023295"/>
    </source>
</evidence>
<dbReference type="PANTHER" id="PTHR31308">
    <property type="match status" value="1"/>
</dbReference>
<evidence type="ECO:0000256" key="6">
    <source>
        <dbReference type="RuleBase" id="RU361153"/>
    </source>
</evidence>
<keyword evidence="5" id="KW-0624">Polysaccharide degradation</keyword>
<evidence type="ECO:0000313" key="10">
    <source>
        <dbReference type="Proteomes" id="UP001589747"/>
    </source>
</evidence>
<evidence type="ECO:0000313" key="9">
    <source>
        <dbReference type="EMBL" id="MFB9327970.1"/>
    </source>
</evidence>
<dbReference type="Gene3D" id="2.60.40.1180">
    <property type="entry name" value="Golgi alpha-mannosidase II"/>
    <property type="match status" value="1"/>
</dbReference>
<proteinExistence type="inferred from homology"/>
<dbReference type="InterPro" id="IPR001547">
    <property type="entry name" value="Glyco_hydro_5"/>
</dbReference>
<evidence type="ECO:0000256" key="5">
    <source>
        <dbReference type="ARBA" id="ARBA00023326"/>
    </source>
</evidence>
<evidence type="ECO:0000256" key="3">
    <source>
        <dbReference type="ARBA" id="ARBA00023001"/>
    </source>
</evidence>
<feature type="domain" description="Glycoside hydrolase family 5" evidence="7">
    <location>
        <begin position="262"/>
        <end position="391"/>
    </location>
</feature>
<evidence type="ECO:0000259" key="8">
    <source>
        <dbReference type="Pfam" id="PF18564"/>
    </source>
</evidence>
<dbReference type="PROSITE" id="PS00659">
    <property type="entry name" value="GLYCOSYL_HYDROL_F5"/>
    <property type="match status" value="1"/>
</dbReference>
<feature type="domain" description="Glycoside hydrolase family 5 C-terminal" evidence="8">
    <location>
        <begin position="409"/>
        <end position="471"/>
    </location>
</feature>
<evidence type="ECO:0000256" key="2">
    <source>
        <dbReference type="ARBA" id="ARBA00022801"/>
    </source>
</evidence>
<keyword evidence="10" id="KW-1185">Reference proteome</keyword>
<dbReference type="InterPro" id="IPR013780">
    <property type="entry name" value="Glyco_hydro_b"/>
</dbReference>
<dbReference type="InterPro" id="IPR017853">
    <property type="entry name" value="GH"/>
</dbReference>
<comment type="caution">
    <text evidence="9">The sequence shown here is derived from an EMBL/GenBank/DDBJ whole genome shotgun (WGS) entry which is preliminary data.</text>
</comment>
<dbReference type="Proteomes" id="UP001589747">
    <property type="component" value="Unassembled WGS sequence"/>
</dbReference>
<protein>
    <submittedName>
        <fullName evidence="9">Cellulase family glycosylhydrolase</fullName>
    </submittedName>
</protein>
<reference evidence="9 10" key="1">
    <citation type="submission" date="2024-09" db="EMBL/GenBank/DDBJ databases">
        <authorList>
            <person name="Sun Q."/>
            <person name="Mori K."/>
        </authorList>
    </citation>
    <scope>NUCLEOTIDE SEQUENCE [LARGE SCALE GENOMIC DNA]</scope>
    <source>
        <strain evidence="9 10">TISTR 2452</strain>
    </source>
</reference>
<dbReference type="RefSeq" id="WP_377496815.1">
    <property type="nucleotide sequence ID" value="NZ_JBHMDO010000031.1"/>
</dbReference>
<dbReference type="InterPro" id="IPR041036">
    <property type="entry name" value="GH5_C"/>
</dbReference>
<dbReference type="PANTHER" id="PTHR31308:SF3">
    <property type="entry name" value="ENDOGLYCOCERAMIDASE"/>
    <property type="match status" value="1"/>
</dbReference>
<evidence type="ECO:0000259" key="7">
    <source>
        <dbReference type="Pfam" id="PF00150"/>
    </source>
</evidence>
<organism evidence="9 10">
    <name type="scientific">Paenibacillus aurantiacus</name>
    <dbReference type="NCBI Taxonomy" id="1936118"/>
    <lineage>
        <taxon>Bacteria</taxon>
        <taxon>Bacillati</taxon>
        <taxon>Bacillota</taxon>
        <taxon>Bacilli</taxon>
        <taxon>Bacillales</taxon>
        <taxon>Paenibacillaceae</taxon>
        <taxon>Paenibacillus</taxon>
    </lineage>
</organism>
<dbReference type="InterPro" id="IPR052066">
    <property type="entry name" value="Glycosphingolipid_Hydrolases"/>
</dbReference>
<dbReference type="Pfam" id="PF18564">
    <property type="entry name" value="Glyco_hydro_5_C"/>
    <property type="match status" value="1"/>
</dbReference>
<keyword evidence="5" id="KW-0119">Carbohydrate metabolism</keyword>
<dbReference type="Gene3D" id="3.20.20.80">
    <property type="entry name" value="Glycosidases"/>
    <property type="match status" value="1"/>
</dbReference>
<keyword evidence="3" id="KW-0136">Cellulose degradation</keyword>
<name>A0ABV5KRW4_9BACL</name>
<keyword evidence="2 6" id="KW-0378">Hydrolase</keyword>
<accession>A0ABV5KRW4</accession>
<dbReference type="InterPro" id="IPR018087">
    <property type="entry name" value="Glyco_hydro_5_CS"/>
</dbReference>
<sequence>MDRIFISDDRFVDEHHRHVILHGINMVCKEKKLHYIGEWAEDDFRRLKEWGFNFIRLGVIWDGVEPEPGVYDDDYLGKLREQIRMARDHGLYVLLDMHQDLYSAAYGDGAPSWATLSDGAAYVPTEPWSDAYLFDRAVQTAFDQFWNNAPGPDGVGIQDRYAMAWRHIAWSLGHEPNVIGYDLMNEPFIGSNVNAIVERMLHAYGEIWAEANGATAADMSDLAEIWTDPLRKLEALKLLEQPQALESMMQAMAPAQHSFEKKDLMCMFNRVASLIREVDPNGLLFLETNYFSNMGVPSGIEPVVEQGGRRDPHQAYAPHGYDFVTDTPYAHMASEGRVDYIFNSHESTRKRLNMPMLIGEWGAYYGSLDAEKPSLFMKRKFEKLLCSDAYWSYFGAETGSYSSFRGVCRGYPLATAGILRFYRDDHETGTFTMEWEEEAGASRPTTIYLPDMSNLAPEAIKLEPRGLGYSFEQIGSVSAGYVHIPPAGGGGRRIAIHY</sequence>
<comment type="similarity">
    <text evidence="1 6">Belongs to the glycosyl hydrolase 5 (cellulase A) family.</text>
</comment>
<evidence type="ECO:0000256" key="1">
    <source>
        <dbReference type="ARBA" id="ARBA00005641"/>
    </source>
</evidence>